<dbReference type="PROSITE" id="PS50966">
    <property type="entry name" value="ZF_SWIM"/>
    <property type="match status" value="1"/>
</dbReference>
<keyword evidence="1" id="KW-0863">Zinc-finger</keyword>
<name>A0AA38PQH6_9AGAR</name>
<evidence type="ECO:0000259" key="2">
    <source>
        <dbReference type="PROSITE" id="PS50966"/>
    </source>
</evidence>
<sequence length="203" mass="23555">MINENKGRYRGLASWRKTFKREWRKLEKTPLTSPMPSEYRPCIKQWACTCPSQAPHRFLLCKHLVQGVEPVPDKFFLELPEGYLDDELPLIDNEPEDGNESEEDEELYGIEAGNIGTYEERIDTLVRNLHSFANGLLYQKQFRDGRFLNIVEKQGSGFLRLLDTCLEKERRQNLNGTAPISTWDNRASSAMFYRTRPQGHEGA</sequence>
<evidence type="ECO:0000313" key="4">
    <source>
        <dbReference type="Proteomes" id="UP001163850"/>
    </source>
</evidence>
<comment type="caution">
    <text evidence="3">The sequence shown here is derived from an EMBL/GenBank/DDBJ whole genome shotgun (WGS) entry which is preliminary data.</text>
</comment>
<organism evidence="3 4">
    <name type="scientific">Lentinula detonsa</name>
    <dbReference type="NCBI Taxonomy" id="2804962"/>
    <lineage>
        <taxon>Eukaryota</taxon>
        <taxon>Fungi</taxon>
        <taxon>Dikarya</taxon>
        <taxon>Basidiomycota</taxon>
        <taxon>Agaricomycotina</taxon>
        <taxon>Agaricomycetes</taxon>
        <taxon>Agaricomycetidae</taxon>
        <taxon>Agaricales</taxon>
        <taxon>Marasmiineae</taxon>
        <taxon>Omphalotaceae</taxon>
        <taxon>Lentinula</taxon>
    </lineage>
</organism>
<dbReference type="InterPro" id="IPR007527">
    <property type="entry name" value="Znf_SWIM"/>
</dbReference>
<dbReference type="GO" id="GO:0008270">
    <property type="term" value="F:zinc ion binding"/>
    <property type="evidence" value="ECO:0007669"/>
    <property type="project" value="UniProtKB-KW"/>
</dbReference>
<feature type="domain" description="SWIM-type" evidence="2">
    <location>
        <begin position="39"/>
        <end position="72"/>
    </location>
</feature>
<evidence type="ECO:0000313" key="3">
    <source>
        <dbReference type="EMBL" id="KAJ3979894.1"/>
    </source>
</evidence>
<protein>
    <recommendedName>
        <fullName evidence="2">SWIM-type domain-containing protein</fullName>
    </recommendedName>
</protein>
<gene>
    <name evidence="3" type="ORF">F5890DRAFT_1631332</name>
</gene>
<keyword evidence="1" id="KW-0479">Metal-binding</keyword>
<dbReference type="Proteomes" id="UP001163850">
    <property type="component" value="Unassembled WGS sequence"/>
</dbReference>
<dbReference type="EMBL" id="MU802254">
    <property type="protein sequence ID" value="KAJ3979894.1"/>
    <property type="molecule type" value="Genomic_DNA"/>
</dbReference>
<proteinExistence type="predicted"/>
<evidence type="ECO:0000256" key="1">
    <source>
        <dbReference type="PROSITE-ProRule" id="PRU00325"/>
    </source>
</evidence>
<reference evidence="3" key="1">
    <citation type="submission" date="2022-08" db="EMBL/GenBank/DDBJ databases">
        <authorList>
            <consortium name="DOE Joint Genome Institute"/>
            <person name="Min B."/>
            <person name="Riley R."/>
            <person name="Sierra-Patev S."/>
            <person name="Naranjo-Ortiz M."/>
            <person name="Looney B."/>
            <person name="Konkel Z."/>
            <person name="Slot J.C."/>
            <person name="Sakamoto Y."/>
            <person name="Steenwyk J.L."/>
            <person name="Rokas A."/>
            <person name="Carro J."/>
            <person name="Camarero S."/>
            <person name="Ferreira P."/>
            <person name="Molpeceres G."/>
            <person name="Ruiz-Duenas F.J."/>
            <person name="Serrano A."/>
            <person name="Henrissat B."/>
            <person name="Drula E."/>
            <person name="Hughes K.W."/>
            <person name="Mata J.L."/>
            <person name="Ishikawa N.K."/>
            <person name="Vargas-Isla R."/>
            <person name="Ushijima S."/>
            <person name="Smith C.A."/>
            <person name="Ahrendt S."/>
            <person name="Andreopoulos W."/>
            <person name="He G."/>
            <person name="Labutti K."/>
            <person name="Lipzen A."/>
            <person name="Ng V."/>
            <person name="Sandor L."/>
            <person name="Barry K."/>
            <person name="Martinez A.T."/>
            <person name="Xiao Y."/>
            <person name="Gibbons J.G."/>
            <person name="Terashima K."/>
            <person name="Hibbett D.S."/>
            <person name="Grigoriev I.V."/>
        </authorList>
    </citation>
    <scope>NUCLEOTIDE SEQUENCE</scope>
    <source>
        <strain evidence="3">TFB7829</strain>
    </source>
</reference>
<keyword evidence="1" id="KW-0862">Zinc</keyword>
<accession>A0AA38PQH6</accession>
<dbReference type="AlphaFoldDB" id="A0AA38PQH6"/>